<gene>
    <name evidence="9" type="ORF">HYH02_011553</name>
</gene>
<dbReference type="CDD" id="cd01992">
    <property type="entry name" value="TilS_N"/>
    <property type="match status" value="1"/>
</dbReference>
<feature type="region of interest" description="Disordered" evidence="7">
    <location>
        <begin position="94"/>
        <end position="113"/>
    </location>
</feature>
<dbReference type="Proteomes" id="UP000613740">
    <property type="component" value="Unassembled WGS sequence"/>
</dbReference>
<dbReference type="Pfam" id="PF01171">
    <property type="entry name" value="ATP_bind_3"/>
    <property type="match status" value="2"/>
</dbReference>
<dbReference type="GO" id="GO:0008033">
    <property type="term" value="P:tRNA processing"/>
    <property type="evidence" value="ECO:0007669"/>
    <property type="project" value="UniProtKB-KW"/>
</dbReference>
<evidence type="ECO:0000313" key="10">
    <source>
        <dbReference type="Proteomes" id="UP000613740"/>
    </source>
</evidence>
<keyword evidence="2" id="KW-0436">Ligase</keyword>
<keyword evidence="3" id="KW-0819">tRNA processing</keyword>
<evidence type="ECO:0000256" key="4">
    <source>
        <dbReference type="ARBA" id="ARBA00022741"/>
    </source>
</evidence>
<comment type="catalytic activity">
    <reaction evidence="6">
        <text>cytidine(34) in tRNA(Ile2) + L-lysine + ATP = lysidine(34) in tRNA(Ile2) + AMP + diphosphate + H(+)</text>
        <dbReference type="Rhea" id="RHEA:43744"/>
        <dbReference type="Rhea" id="RHEA-COMP:10625"/>
        <dbReference type="Rhea" id="RHEA-COMP:10670"/>
        <dbReference type="ChEBI" id="CHEBI:15378"/>
        <dbReference type="ChEBI" id="CHEBI:30616"/>
        <dbReference type="ChEBI" id="CHEBI:32551"/>
        <dbReference type="ChEBI" id="CHEBI:33019"/>
        <dbReference type="ChEBI" id="CHEBI:82748"/>
        <dbReference type="ChEBI" id="CHEBI:83665"/>
        <dbReference type="ChEBI" id="CHEBI:456215"/>
        <dbReference type="EC" id="6.3.4.19"/>
    </reaction>
</comment>
<evidence type="ECO:0000256" key="1">
    <source>
        <dbReference type="ARBA" id="ARBA00013267"/>
    </source>
</evidence>
<sequence length="784" mass="83142">MAVRHQMQLTCLSNGRRGAAVAEGAACAAGSRCVATALPARSTPCPGRRSRGLAVQVAAVAAPPDQDRLTKTVSSTAHSAPELVVLSATRPRAAARGAQHASAEDHMPAAQPPPQLHRGVGGRPWTAMHARLQSHLRATGLLAGVDSLLVAVSGGQDSVALLQLLVDLRHLHGWARLGLVHCDHRWRHDSAANADFVVELATQRLGLAAEDVHVEVAGPGQARCERSAREWRYGVFSRVAAECGYGAVVTAHTSTDRAETMMLNLLRGAGPSGLVALSRDRPLTPPPFSGRAASGPEQQQKPATHGPCSNDAGQSGGGGGSSSSSSNTRDADTPSSACTCSTGSCMCGGRGRSAAHAASLCKPRSWNTAASHGASPARLVRPLLQFTRAETLAFVQQASLPYYHDSTNDLNDHRRNRLRNEVMPQLRAGFNPRLDHALARFMDVLKPEVELVEGVAQLAYSRVCEPEEEGSVAGGMCGGVQPQPQEAARMERARGRRAAGEQQEAVDGGGSAAAAAGQQEALKLPMLRKLPLALQRRVLHAWLARELARRRSLCVAQTGQAGTSPHSATESAGASSKCVEVGFEDVARCLPLVSEAVPQGAVSDQLCGGLVAVVDGERLRLRAARELAGWQRRVQEGRRKAALQRKQQLQKQRGARTRHGRVTLELAGVEAQPEQGPGQGRRSPPAPELQEPTASVGAAAGAVVQGLAARYVWKLHQVRQAMAELEQLERELLERVSLPQNSQAVCDRRGAVGQVPQTLLQELLREHDRLERGSTPSSNGEHGA</sequence>
<feature type="domain" description="tRNA(Ile)-lysidine/2-thiocytidine synthase N-terminal" evidence="8">
    <location>
        <begin position="375"/>
        <end position="421"/>
    </location>
</feature>
<dbReference type="GO" id="GO:0005524">
    <property type="term" value="F:ATP binding"/>
    <property type="evidence" value="ECO:0007669"/>
    <property type="project" value="UniProtKB-KW"/>
</dbReference>
<evidence type="ECO:0000256" key="3">
    <source>
        <dbReference type="ARBA" id="ARBA00022694"/>
    </source>
</evidence>
<dbReference type="GO" id="GO:0032267">
    <property type="term" value="F:tRNA(Ile)-lysidine synthase activity"/>
    <property type="evidence" value="ECO:0007669"/>
    <property type="project" value="UniProtKB-EC"/>
</dbReference>
<dbReference type="EC" id="6.3.4.19" evidence="1"/>
<dbReference type="PANTHER" id="PTHR43033:SF1">
    <property type="entry name" value="TRNA(ILE)-LYSIDINE SYNTHASE-RELATED"/>
    <property type="match status" value="1"/>
</dbReference>
<feature type="domain" description="tRNA(Ile)-lysidine/2-thiocytidine synthase N-terminal" evidence="8">
    <location>
        <begin position="148"/>
        <end position="282"/>
    </location>
</feature>
<feature type="region of interest" description="Disordered" evidence="7">
    <location>
        <begin position="645"/>
        <end position="694"/>
    </location>
</feature>
<name>A0A835W460_9CHLO</name>
<feature type="region of interest" description="Disordered" evidence="7">
    <location>
        <begin position="765"/>
        <end position="784"/>
    </location>
</feature>
<keyword evidence="5" id="KW-0067">ATP-binding</keyword>
<feature type="region of interest" description="Disordered" evidence="7">
    <location>
        <begin position="276"/>
        <end position="337"/>
    </location>
</feature>
<dbReference type="NCBIfam" id="TIGR02432">
    <property type="entry name" value="lysidine_TilS_N"/>
    <property type="match status" value="1"/>
</dbReference>
<keyword evidence="10" id="KW-1185">Reference proteome</keyword>
<evidence type="ECO:0000256" key="7">
    <source>
        <dbReference type="SAM" id="MobiDB-lite"/>
    </source>
</evidence>
<protein>
    <recommendedName>
        <fullName evidence="1">tRNA(Ile)-lysidine synthetase</fullName>
        <ecNumber evidence="1">6.3.4.19</ecNumber>
    </recommendedName>
</protein>
<evidence type="ECO:0000256" key="5">
    <source>
        <dbReference type="ARBA" id="ARBA00022840"/>
    </source>
</evidence>
<dbReference type="Gene3D" id="3.40.50.620">
    <property type="entry name" value="HUPs"/>
    <property type="match status" value="1"/>
</dbReference>
<accession>A0A835W460</accession>
<feature type="compositionally biased region" description="Polar residues" evidence="7">
    <location>
        <begin position="774"/>
        <end position="784"/>
    </location>
</feature>
<evidence type="ECO:0000259" key="8">
    <source>
        <dbReference type="Pfam" id="PF01171"/>
    </source>
</evidence>
<dbReference type="InterPro" id="IPR012094">
    <property type="entry name" value="tRNA_Ile_lys_synt"/>
</dbReference>
<evidence type="ECO:0000256" key="6">
    <source>
        <dbReference type="ARBA" id="ARBA00048539"/>
    </source>
</evidence>
<dbReference type="InterPro" id="IPR011063">
    <property type="entry name" value="TilS/TtcA_N"/>
</dbReference>
<organism evidence="9 10">
    <name type="scientific">Chlamydomonas schloesseri</name>
    <dbReference type="NCBI Taxonomy" id="2026947"/>
    <lineage>
        <taxon>Eukaryota</taxon>
        <taxon>Viridiplantae</taxon>
        <taxon>Chlorophyta</taxon>
        <taxon>core chlorophytes</taxon>
        <taxon>Chlorophyceae</taxon>
        <taxon>CS clade</taxon>
        <taxon>Chlamydomonadales</taxon>
        <taxon>Chlamydomonadaceae</taxon>
        <taxon>Chlamydomonas</taxon>
    </lineage>
</organism>
<comment type="caution">
    <text evidence="9">The sequence shown here is derived from an EMBL/GenBank/DDBJ whole genome shotgun (WGS) entry which is preliminary data.</text>
</comment>
<evidence type="ECO:0000256" key="2">
    <source>
        <dbReference type="ARBA" id="ARBA00022598"/>
    </source>
</evidence>
<dbReference type="PANTHER" id="PTHR43033">
    <property type="entry name" value="TRNA(ILE)-LYSIDINE SYNTHASE-RELATED"/>
    <property type="match status" value="1"/>
</dbReference>
<dbReference type="AlphaFoldDB" id="A0A835W460"/>
<dbReference type="InterPro" id="IPR014729">
    <property type="entry name" value="Rossmann-like_a/b/a_fold"/>
</dbReference>
<dbReference type="OrthoDB" id="434144at2759"/>
<dbReference type="SUPFAM" id="SSF52402">
    <property type="entry name" value="Adenine nucleotide alpha hydrolases-like"/>
    <property type="match status" value="1"/>
</dbReference>
<reference evidence="9" key="1">
    <citation type="journal article" date="2020" name="bioRxiv">
        <title>Comparative genomics of Chlamydomonas.</title>
        <authorList>
            <person name="Craig R.J."/>
            <person name="Hasan A.R."/>
            <person name="Ness R.W."/>
            <person name="Keightley P.D."/>
        </authorList>
    </citation>
    <scope>NUCLEOTIDE SEQUENCE</scope>
    <source>
        <strain evidence="9">CCAP 11/173</strain>
    </source>
</reference>
<evidence type="ECO:0000313" key="9">
    <source>
        <dbReference type="EMBL" id="KAG2436618.1"/>
    </source>
</evidence>
<dbReference type="EMBL" id="JAEHOD010000049">
    <property type="protein sequence ID" value="KAG2436618.1"/>
    <property type="molecule type" value="Genomic_DNA"/>
</dbReference>
<dbReference type="InterPro" id="IPR012795">
    <property type="entry name" value="tRNA_Ile_lys_synt_N"/>
</dbReference>
<proteinExistence type="inferred from homology"/>
<dbReference type="HAMAP" id="MF_01161">
    <property type="entry name" value="tRNA_Ile_lys_synt"/>
    <property type="match status" value="1"/>
</dbReference>
<keyword evidence="4" id="KW-0547">Nucleotide-binding</keyword>